<dbReference type="FunFam" id="1.10.8.60:FF:000001">
    <property type="entry name" value="ATP-dependent zinc metalloprotease FtsH"/>
    <property type="match status" value="1"/>
</dbReference>
<evidence type="ECO:0000256" key="12">
    <source>
        <dbReference type="ARBA" id="ARBA00023049"/>
    </source>
</evidence>
<evidence type="ECO:0000256" key="8">
    <source>
        <dbReference type="ARBA" id="ARBA00022801"/>
    </source>
</evidence>
<dbReference type="EMBL" id="MN739614">
    <property type="protein sequence ID" value="QHT15942.1"/>
    <property type="molecule type" value="Genomic_DNA"/>
</dbReference>
<dbReference type="Gene3D" id="1.10.8.60">
    <property type="match status" value="1"/>
</dbReference>
<dbReference type="Gene3D" id="3.40.50.300">
    <property type="entry name" value="P-loop containing nucleotide triphosphate hydrolases"/>
    <property type="match status" value="1"/>
</dbReference>
<dbReference type="AlphaFoldDB" id="A0A6C0DHU3"/>
<keyword evidence="4" id="KW-0645">Protease</keyword>
<dbReference type="GO" id="GO:0016887">
    <property type="term" value="F:ATP hydrolysis activity"/>
    <property type="evidence" value="ECO:0007669"/>
    <property type="project" value="InterPro"/>
</dbReference>
<evidence type="ECO:0000256" key="4">
    <source>
        <dbReference type="ARBA" id="ARBA00022670"/>
    </source>
</evidence>
<dbReference type="SUPFAM" id="SSF140990">
    <property type="entry name" value="FtsH protease domain-like"/>
    <property type="match status" value="1"/>
</dbReference>
<dbReference type="PANTHER" id="PTHR23076">
    <property type="entry name" value="METALLOPROTEASE M41 FTSH"/>
    <property type="match status" value="1"/>
</dbReference>
<comment type="similarity">
    <text evidence="3">In the C-terminal section; belongs to the peptidase M41 family.</text>
</comment>
<dbReference type="GO" id="GO:0004176">
    <property type="term" value="F:ATP-dependent peptidase activity"/>
    <property type="evidence" value="ECO:0007669"/>
    <property type="project" value="InterPro"/>
</dbReference>
<name>A0A6C0DHU3_9ZZZZ</name>
<dbReference type="CDD" id="cd19501">
    <property type="entry name" value="RecA-like_FtsH"/>
    <property type="match status" value="1"/>
</dbReference>
<keyword evidence="9" id="KW-0862">Zinc</keyword>
<proteinExistence type="inferred from homology"/>
<dbReference type="GO" id="GO:0004222">
    <property type="term" value="F:metalloendopeptidase activity"/>
    <property type="evidence" value="ECO:0007669"/>
    <property type="project" value="InterPro"/>
</dbReference>
<evidence type="ECO:0000256" key="6">
    <source>
        <dbReference type="ARBA" id="ARBA00022723"/>
    </source>
</evidence>
<evidence type="ECO:0000313" key="15">
    <source>
        <dbReference type="EMBL" id="QHT15942.1"/>
    </source>
</evidence>
<feature type="domain" description="AAA+ ATPase" evidence="14">
    <location>
        <begin position="211"/>
        <end position="350"/>
    </location>
</feature>
<dbReference type="GO" id="GO:0009535">
    <property type="term" value="C:chloroplast thylakoid membrane"/>
    <property type="evidence" value="ECO:0007669"/>
    <property type="project" value="TreeGrafter"/>
</dbReference>
<dbReference type="Pfam" id="PF17862">
    <property type="entry name" value="AAA_lid_3"/>
    <property type="match status" value="1"/>
</dbReference>
<dbReference type="GO" id="GO:0005524">
    <property type="term" value="F:ATP binding"/>
    <property type="evidence" value="ECO:0007669"/>
    <property type="project" value="UniProtKB-KW"/>
</dbReference>
<dbReference type="Gene3D" id="1.20.58.760">
    <property type="entry name" value="Peptidase M41"/>
    <property type="match status" value="1"/>
</dbReference>
<dbReference type="PANTHER" id="PTHR23076:SF58">
    <property type="entry name" value="INACTIVE ATP-DEPENDENT ZINC METALLOPROTEASE FTSHI 5, CHLOROPLASTIC-RELATED"/>
    <property type="match status" value="1"/>
</dbReference>
<comment type="subcellular location">
    <subcellularLocation>
        <location evidence="2">Membrane</location>
    </subcellularLocation>
</comment>
<dbReference type="GO" id="GO:0046872">
    <property type="term" value="F:metal ion binding"/>
    <property type="evidence" value="ECO:0007669"/>
    <property type="project" value="UniProtKB-KW"/>
</dbReference>
<evidence type="ECO:0000256" key="3">
    <source>
        <dbReference type="ARBA" id="ARBA00010044"/>
    </source>
</evidence>
<comment type="cofactor">
    <cofactor evidence="1">
        <name>Zn(2+)</name>
        <dbReference type="ChEBI" id="CHEBI:29105"/>
    </cofactor>
</comment>
<keyword evidence="7" id="KW-0547">Nucleotide-binding</keyword>
<keyword evidence="5" id="KW-0812">Transmembrane</keyword>
<dbReference type="Pfam" id="PF00004">
    <property type="entry name" value="AAA"/>
    <property type="match status" value="1"/>
</dbReference>
<evidence type="ECO:0000256" key="5">
    <source>
        <dbReference type="ARBA" id="ARBA00022692"/>
    </source>
</evidence>
<dbReference type="SMART" id="SM00382">
    <property type="entry name" value="AAA"/>
    <property type="match status" value="1"/>
</dbReference>
<keyword evidence="6" id="KW-0479">Metal-binding</keyword>
<evidence type="ECO:0000256" key="1">
    <source>
        <dbReference type="ARBA" id="ARBA00001947"/>
    </source>
</evidence>
<keyword evidence="10" id="KW-0067">ATP-binding</keyword>
<evidence type="ECO:0000256" key="9">
    <source>
        <dbReference type="ARBA" id="ARBA00022833"/>
    </source>
</evidence>
<reference evidence="15" key="1">
    <citation type="journal article" date="2020" name="Nature">
        <title>Giant virus diversity and host interactions through global metagenomics.</title>
        <authorList>
            <person name="Schulz F."/>
            <person name="Roux S."/>
            <person name="Paez-Espino D."/>
            <person name="Jungbluth S."/>
            <person name="Walsh D.A."/>
            <person name="Denef V.J."/>
            <person name="McMahon K.D."/>
            <person name="Konstantinidis K.T."/>
            <person name="Eloe-Fadrosh E.A."/>
            <person name="Kyrpides N.C."/>
            <person name="Woyke T."/>
        </authorList>
    </citation>
    <scope>NUCLEOTIDE SEQUENCE</scope>
    <source>
        <strain evidence="15">GVMAG-M-3300023174-182</strain>
    </source>
</reference>
<evidence type="ECO:0000256" key="7">
    <source>
        <dbReference type="ARBA" id="ARBA00022741"/>
    </source>
</evidence>
<evidence type="ECO:0000256" key="13">
    <source>
        <dbReference type="ARBA" id="ARBA00023136"/>
    </source>
</evidence>
<keyword evidence="8" id="KW-0378">Hydrolase</keyword>
<dbReference type="InterPro" id="IPR003960">
    <property type="entry name" value="ATPase_AAA_CS"/>
</dbReference>
<dbReference type="GO" id="GO:0006508">
    <property type="term" value="P:proteolysis"/>
    <property type="evidence" value="ECO:0007669"/>
    <property type="project" value="UniProtKB-KW"/>
</dbReference>
<sequence length="631" mass="71665">MSINDPISSNFVKDTQLIQKYKYYFAKDNYNHVMDDLLNNKVSKIFIDNKYNQLISVDNLPSDDSIYNHYHLTDINEALVPNLIQKTSEMHVPIYFVNFIPENIISIQKLASEFLTLTSYALPIFFFLSFLSSLYRANTFQNMNMNTKIPGNNKTPPFGFPSFQQKDKSEFIKPNVSLKSWAGSPEVIEECKEVISYIEKKELYKEVGADMPKGILLEGPPGTGKTLLAKAIATETNSTFISMSGSEFVELFVGMGAARVRELFETARNSRPSIIFIDEIDAVARQRGAGINMANDEREQTLNQLLYEMDGFNNNDDIVVMAATNRRDVLDQAILRPGRFDRIIRVPLPDKFSREKILDYYIKNKKTDKEFDIKAIAELTDGFSGAQLKNLINEAAILVARNNGTVIEEKYVFEAFEKLIVGLIRNNADVLETTQKRVAIHESGHALLSLIFSNYFDFQKASIQPTYNGAGGYTIFTEKPEVKEGGLYTKDIFKKRLIITLGGKAAESLFYGDEHVSLGAVEDLRQANKLAQRMIGNFGMGTKLEVFFNENVGDDSNPFLGRSLGIAGDKYSQYTKYIMDKESLELVNEAYKEAKYLLKVYYDKLIEFSELLKEKKILANNELTSEFRTFI</sequence>
<dbReference type="InterPro" id="IPR003593">
    <property type="entry name" value="AAA+_ATPase"/>
</dbReference>
<protein>
    <recommendedName>
        <fullName evidence="14">AAA+ ATPase domain-containing protein</fullName>
    </recommendedName>
</protein>
<dbReference type="InterPro" id="IPR041569">
    <property type="entry name" value="AAA_lid_3"/>
</dbReference>
<evidence type="ECO:0000259" key="14">
    <source>
        <dbReference type="SMART" id="SM00382"/>
    </source>
</evidence>
<keyword evidence="13" id="KW-0472">Membrane</keyword>
<keyword evidence="11" id="KW-1133">Transmembrane helix</keyword>
<evidence type="ECO:0000256" key="2">
    <source>
        <dbReference type="ARBA" id="ARBA00004370"/>
    </source>
</evidence>
<dbReference type="InterPro" id="IPR003959">
    <property type="entry name" value="ATPase_AAA_core"/>
</dbReference>
<dbReference type="InterPro" id="IPR037219">
    <property type="entry name" value="Peptidase_M41-like"/>
</dbReference>
<accession>A0A6C0DHU3</accession>
<evidence type="ECO:0000256" key="10">
    <source>
        <dbReference type="ARBA" id="ARBA00022840"/>
    </source>
</evidence>
<evidence type="ECO:0000256" key="11">
    <source>
        <dbReference type="ARBA" id="ARBA00022989"/>
    </source>
</evidence>
<keyword evidence="12" id="KW-0482">Metalloprotease</keyword>
<dbReference type="PROSITE" id="PS00674">
    <property type="entry name" value="AAA"/>
    <property type="match status" value="1"/>
</dbReference>
<dbReference type="SUPFAM" id="SSF52540">
    <property type="entry name" value="P-loop containing nucleoside triphosphate hydrolases"/>
    <property type="match status" value="1"/>
</dbReference>
<dbReference type="Pfam" id="PF01434">
    <property type="entry name" value="Peptidase_M41"/>
    <property type="match status" value="1"/>
</dbReference>
<dbReference type="InterPro" id="IPR000642">
    <property type="entry name" value="Peptidase_M41"/>
</dbReference>
<dbReference type="InterPro" id="IPR027417">
    <property type="entry name" value="P-loop_NTPase"/>
</dbReference>
<organism evidence="15">
    <name type="scientific">viral metagenome</name>
    <dbReference type="NCBI Taxonomy" id="1070528"/>
    <lineage>
        <taxon>unclassified sequences</taxon>
        <taxon>metagenomes</taxon>
        <taxon>organismal metagenomes</taxon>
    </lineage>
</organism>
<dbReference type="FunFam" id="3.40.50.300:FF:000001">
    <property type="entry name" value="ATP-dependent zinc metalloprotease FtsH"/>
    <property type="match status" value="1"/>
</dbReference>